<feature type="chain" id="PRO_5046922761" description="beta-N-acetylhexosaminidase" evidence="6">
    <location>
        <begin position="24"/>
        <end position="365"/>
    </location>
</feature>
<evidence type="ECO:0000256" key="1">
    <source>
        <dbReference type="ARBA" id="ARBA00001231"/>
    </source>
</evidence>
<feature type="signal peptide" evidence="6">
    <location>
        <begin position="1"/>
        <end position="23"/>
    </location>
</feature>
<dbReference type="Gene3D" id="3.20.20.300">
    <property type="entry name" value="Glycoside hydrolase, family 3, N-terminal domain"/>
    <property type="match status" value="1"/>
</dbReference>
<proteinExistence type="inferred from homology"/>
<evidence type="ECO:0000256" key="5">
    <source>
        <dbReference type="ARBA" id="ARBA00023295"/>
    </source>
</evidence>
<evidence type="ECO:0000259" key="7">
    <source>
        <dbReference type="Pfam" id="PF00933"/>
    </source>
</evidence>
<dbReference type="InterPro" id="IPR017853">
    <property type="entry name" value="GH"/>
</dbReference>
<dbReference type="PROSITE" id="PS00775">
    <property type="entry name" value="GLYCOSYL_HYDROL_F3"/>
    <property type="match status" value="1"/>
</dbReference>
<dbReference type="InterPro" id="IPR019800">
    <property type="entry name" value="Glyco_hydro_3_AS"/>
</dbReference>
<sequence length="365" mass="40074">MLRSLSLAFLSLILTLLPSVAQSADLDTMIGQMLMAGFRGYSVDKNSPIVLDIRDRHLGGVVLFDYDVELGKPERNVKTPDQVTKLNRQLQSFASIPLFVSVDQEGGKVQRLKREYGFHTTPSAQNICASGEFKVRTSGYMVGSTLSANGFNLDFAPVVDVNVNPDSPAIGTMKRSFSADPQKVTRCAELFAGELKRSGILSCLKHFPGHGSAGTDSHKGVTDVTNTWTKAELIPYRELIAKGIPTMIMTAHIFNANLDPKYPATLSHKIITGILRTDLGYDGVVITDDMNMKAVTEQFGQKEAIRLAIKAGADILLFGNNLSYDPDIVKKAHAAIKQMVNKGTISQQRIEQSYERILRLKKTLN</sequence>
<dbReference type="EMBL" id="AP026709">
    <property type="protein sequence ID" value="BDQ38906.1"/>
    <property type="molecule type" value="Genomic_DNA"/>
</dbReference>
<comment type="catalytic activity">
    <reaction evidence="1">
        <text>Hydrolysis of terminal non-reducing N-acetyl-D-hexosamine residues in N-acetyl-beta-D-hexosaminides.</text>
        <dbReference type="EC" id="3.2.1.52"/>
    </reaction>
</comment>
<keyword evidence="4 8" id="KW-0378">Hydrolase</keyword>
<name>A0ABM8B4Y8_9BACT</name>
<evidence type="ECO:0000256" key="2">
    <source>
        <dbReference type="ARBA" id="ARBA00005336"/>
    </source>
</evidence>
<dbReference type="RefSeq" id="WP_281761392.1">
    <property type="nucleotide sequence ID" value="NZ_AP026709.1"/>
</dbReference>
<evidence type="ECO:0000256" key="6">
    <source>
        <dbReference type="SAM" id="SignalP"/>
    </source>
</evidence>
<comment type="similarity">
    <text evidence="2">Belongs to the glycosyl hydrolase 3 family.</text>
</comment>
<dbReference type="PANTHER" id="PTHR30480">
    <property type="entry name" value="BETA-HEXOSAMINIDASE-RELATED"/>
    <property type="match status" value="1"/>
</dbReference>
<evidence type="ECO:0000313" key="9">
    <source>
        <dbReference type="Proteomes" id="UP001317742"/>
    </source>
</evidence>
<keyword evidence="9" id="KW-1185">Reference proteome</keyword>
<keyword evidence="5" id="KW-0326">Glycosidase</keyword>
<evidence type="ECO:0000256" key="3">
    <source>
        <dbReference type="ARBA" id="ARBA00012663"/>
    </source>
</evidence>
<dbReference type="PANTHER" id="PTHR30480:SF13">
    <property type="entry name" value="BETA-HEXOSAMINIDASE"/>
    <property type="match status" value="1"/>
</dbReference>
<dbReference type="SUPFAM" id="SSF51445">
    <property type="entry name" value="(Trans)glycosidases"/>
    <property type="match status" value="1"/>
</dbReference>
<keyword evidence="6" id="KW-0732">Signal</keyword>
<dbReference type="InterPro" id="IPR050226">
    <property type="entry name" value="NagZ_Beta-hexosaminidase"/>
</dbReference>
<dbReference type="Pfam" id="PF00933">
    <property type="entry name" value="Glyco_hydro_3"/>
    <property type="match status" value="1"/>
</dbReference>
<accession>A0ABM8B4Y8</accession>
<dbReference type="GO" id="GO:0016787">
    <property type="term" value="F:hydrolase activity"/>
    <property type="evidence" value="ECO:0007669"/>
    <property type="project" value="UniProtKB-KW"/>
</dbReference>
<dbReference type="InterPro" id="IPR001764">
    <property type="entry name" value="Glyco_hydro_3_N"/>
</dbReference>
<gene>
    <name evidence="8" type="ORF">SYK_32660</name>
</gene>
<feature type="domain" description="Glycoside hydrolase family 3 N-terminal" evidence="7">
    <location>
        <begin position="26"/>
        <end position="360"/>
    </location>
</feature>
<reference evidence="8 9" key="1">
    <citation type="submission" date="2022-08" db="EMBL/GenBank/DDBJ databases">
        <title>Genome Sequence of the sulphate-reducing bacterium, Pseudodesulfovibrio sp. SYK.</title>
        <authorList>
            <person name="Kondo R."/>
            <person name="Kataoka T."/>
        </authorList>
    </citation>
    <scope>NUCLEOTIDE SEQUENCE [LARGE SCALE GENOMIC DNA]</scope>
    <source>
        <strain evidence="8 9">SYK</strain>
    </source>
</reference>
<evidence type="ECO:0000256" key="4">
    <source>
        <dbReference type="ARBA" id="ARBA00022801"/>
    </source>
</evidence>
<dbReference type="EC" id="3.2.1.52" evidence="3"/>
<evidence type="ECO:0000313" key="8">
    <source>
        <dbReference type="EMBL" id="BDQ38906.1"/>
    </source>
</evidence>
<organism evidence="8 9">
    <name type="scientific">Pseudodesulfovibrio nedwellii</name>
    <dbReference type="NCBI Taxonomy" id="2973072"/>
    <lineage>
        <taxon>Bacteria</taxon>
        <taxon>Pseudomonadati</taxon>
        <taxon>Thermodesulfobacteriota</taxon>
        <taxon>Desulfovibrionia</taxon>
        <taxon>Desulfovibrionales</taxon>
        <taxon>Desulfovibrionaceae</taxon>
    </lineage>
</organism>
<dbReference type="InterPro" id="IPR036962">
    <property type="entry name" value="Glyco_hydro_3_N_sf"/>
</dbReference>
<protein>
    <recommendedName>
        <fullName evidence="3">beta-N-acetylhexosaminidase</fullName>
        <ecNumber evidence="3">3.2.1.52</ecNumber>
    </recommendedName>
</protein>
<dbReference type="Proteomes" id="UP001317742">
    <property type="component" value="Chromosome"/>
</dbReference>